<accession>A0ACB8XKN1</accession>
<proteinExistence type="predicted"/>
<keyword evidence="2" id="KW-1185">Reference proteome</keyword>
<evidence type="ECO:0000313" key="2">
    <source>
        <dbReference type="Proteomes" id="UP001055879"/>
    </source>
</evidence>
<gene>
    <name evidence="1" type="ORF">L6452_42671</name>
</gene>
<comment type="caution">
    <text evidence="1">The sequence shown here is derived from an EMBL/GenBank/DDBJ whole genome shotgun (WGS) entry which is preliminary data.</text>
</comment>
<organism evidence="1 2">
    <name type="scientific">Arctium lappa</name>
    <name type="common">Greater burdock</name>
    <name type="synonym">Lappa major</name>
    <dbReference type="NCBI Taxonomy" id="4217"/>
    <lineage>
        <taxon>Eukaryota</taxon>
        <taxon>Viridiplantae</taxon>
        <taxon>Streptophyta</taxon>
        <taxon>Embryophyta</taxon>
        <taxon>Tracheophyta</taxon>
        <taxon>Spermatophyta</taxon>
        <taxon>Magnoliopsida</taxon>
        <taxon>eudicotyledons</taxon>
        <taxon>Gunneridae</taxon>
        <taxon>Pentapetalae</taxon>
        <taxon>asterids</taxon>
        <taxon>campanulids</taxon>
        <taxon>Asterales</taxon>
        <taxon>Asteraceae</taxon>
        <taxon>Carduoideae</taxon>
        <taxon>Cardueae</taxon>
        <taxon>Arctiinae</taxon>
        <taxon>Arctium</taxon>
    </lineage>
</organism>
<reference evidence="1 2" key="2">
    <citation type="journal article" date="2022" name="Mol. Ecol. Resour.">
        <title>The genomes of chicory, endive, great burdock and yacon provide insights into Asteraceae paleo-polyploidization history and plant inulin production.</title>
        <authorList>
            <person name="Fan W."/>
            <person name="Wang S."/>
            <person name="Wang H."/>
            <person name="Wang A."/>
            <person name="Jiang F."/>
            <person name="Liu H."/>
            <person name="Zhao H."/>
            <person name="Xu D."/>
            <person name="Zhang Y."/>
        </authorList>
    </citation>
    <scope>NUCLEOTIDE SEQUENCE [LARGE SCALE GENOMIC DNA]</scope>
    <source>
        <strain evidence="2">cv. Niubang</strain>
    </source>
</reference>
<protein>
    <submittedName>
        <fullName evidence="1">Uncharacterized protein</fullName>
    </submittedName>
</protein>
<reference evidence="2" key="1">
    <citation type="journal article" date="2022" name="Mol. Ecol. Resour.">
        <title>The genomes of chicory, endive, great burdock and yacon provide insights into Asteraceae palaeo-polyploidization history and plant inulin production.</title>
        <authorList>
            <person name="Fan W."/>
            <person name="Wang S."/>
            <person name="Wang H."/>
            <person name="Wang A."/>
            <person name="Jiang F."/>
            <person name="Liu H."/>
            <person name="Zhao H."/>
            <person name="Xu D."/>
            <person name="Zhang Y."/>
        </authorList>
    </citation>
    <scope>NUCLEOTIDE SEQUENCE [LARGE SCALE GENOMIC DNA]</scope>
    <source>
        <strain evidence="2">cv. Niubang</strain>
    </source>
</reference>
<evidence type="ECO:0000313" key="1">
    <source>
        <dbReference type="EMBL" id="KAI3667605.1"/>
    </source>
</evidence>
<sequence>MEAEIDTEITIELNNLHQRSNVIRRPRAIGVETSGDYCVIDASDRQRVKSETDRGSPSLARSPTSLMLHHSCRSFQRVRRETRHRYLFKLKWVEAGVHRNLKRDDLAEG</sequence>
<dbReference type="Proteomes" id="UP001055879">
    <property type="component" value="Linkage Group LG17"/>
</dbReference>
<dbReference type="EMBL" id="CM042063">
    <property type="protein sequence ID" value="KAI3667605.1"/>
    <property type="molecule type" value="Genomic_DNA"/>
</dbReference>
<name>A0ACB8XKN1_ARCLA</name>